<dbReference type="PROSITE" id="PS51099">
    <property type="entry name" value="PTS_EIIB_TYPE_2"/>
    <property type="match status" value="1"/>
</dbReference>
<keyword evidence="5" id="KW-0598">Phosphotransferase system</keyword>
<protein>
    <submittedName>
        <fullName evidence="8">PTS system, fructose-specific IIB component</fullName>
    </submittedName>
</protein>
<dbReference type="PANTHER" id="PTHR30505">
    <property type="entry name" value="FRUCTOSE-LIKE PERMEASE"/>
    <property type="match status" value="1"/>
</dbReference>
<dbReference type="PANTHER" id="PTHR30505:SF0">
    <property type="entry name" value="FRUCTOSE-LIKE PTS SYSTEM EIIBC COMPONENT-RELATED"/>
    <property type="match status" value="1"/>
</dbReference>
<evidence type="ECO:0000256" key="4">
    <source>
        <dbReference type="ARBA" id="ARBA00022679"/>
    </source>
</evidence>
<dbReference type="OrthoDB" id="9782569at2"/>
<dbReference type="InterPro" id="IPR036095">
    <property type="entry name" value="PTS_EIIB-like_sf"/>
</dbReference>
<dbReference type="GO" id="GO:0090563">
    <property type="term" value="F:protein-phosphocysteine-sugar phosphotransferase activity"/>
    <property type="evidence" value="ECO:0007669"/>
    <property type="project" value="TreeGrafter"/>
</dbReference>
<dbReference type="Gene3D" id="3.40.50.2300">
    <property type="match status" value="1"/>
</dbReference>
<dbReference type="InterPro" id="IPR013011">
    <property type="entry name" value="PTS_EIIB_2"/>
</dbReference>
<evidence type="ECO:0000256" key="2">
    <source>
        <dbReference type="ARBA" id="ARBA00022553"/>
    </source>
</evidence>
<dbReference type="SUPFAM" id="SSF52794">
    <property type="entry name" value="PTS system IIB component-like"/>
    <property type="match status" value="1"/>
</dbReference>
<dbReference type="NCBIfam" id="TIGR00829">
    <property type="entry name" value="FRU"/>
    <property type="match status" value="1"/>
</dbReference>
<dbReference type="InterPro" id="IPR003353">
    <property type="entry name" value="PTS_IIB_fruc"/>
</dbReference>
<dbReference type="GO" id="GO:0016301">
    <property type="term" value="F:kinase activity"/>
    <property type="evidence" value="ECO:0007669"/>
    <property type="project" value="UniProtKB-KW"/>
</dbReference>
<keyword evidence="2" id="KW-0597">Phosphoprotein</keyword>
<name>A0A1T4PX95_9FIRM</name>
<proteinExistence type="predicted"/>
<dbReference type="FunFam" id="3.40.50.2300:FF:000014">
    <property type="entry name" value="PTS system fructose-like transporter subunit IIB"/>
    <property type="match status" value="1"/>
</dbReference>
<dbReference type="Pfam" id="PF02302">
    <property type="entry name" value="PTS_IIB"/>
    <property type="match status" value="1"/>
</dbReference>
<dbReference type="EMBL" id="FUWY01000007">
    <property type="protein sequence ID" value="SJZ96132.1"/>
    <property type="molecule type" value="Genomic_DNA"/>
</dbReference>
<dbReference type="GO" id="GO:0022877">
    <property type="term" value="F:protein-N(PI)-phosphohistidine-fructose phosphotransferase system transporter activity"/>
    <property type="evidence" value="ECO:0007669"/>
    <property type="project" value="InterPro"/>
</dbReference>
<sequence>MNIVAITACTVGVAHTYIAQDRLIEAAKKRGHSIYVETQGTIGSENVLRAEDIKNADVVIFAADVAVSKEERFEGKLIVRVKSEVAIKQPDKLLEKIEQKMKEIK</sequence>
<keyword evidence="6" id="KW-0418">Kinase</keyword>
<dbReference type="GO" id="GO:0005886">
    <property type="term" value="C:plasma membrane"/>
    <property type="evidence" value="ECO:0007669"/>
    <property type="project" value="TreeGrafter"/>
</dbReference>
<evidence type="ECO:0000313" key="9">
    <source>
        <dbReference type="Proteomes" id="UP000243297"/>
    </source>
</evidence>
<keyword evidence="9" id="KW-1185">Reference proteome</keyword>
<dbReference type="STRING" id="118967.SAMN02745191_2229"/>
<reference evidence="9" key="1">
    <citation type="submission" date="2017-02" db="EMBL/GenBank/DDBJ databases">
        <authorList>
            <person name="Varghese N."/>
            <person name="Submissions S."/>
        </authorList>
    </citation>
    <scope>NUCLEOTIDE SEQUENCE [LARGE SCALE GENOMIC DNA]</scope>
    <source>
        <strain evidence="9">ATCC 25662</strain>
    </source>
</reference>
<dbReference type="InterPro" id="IPR003501">
    <property type="entry name" value="PTS_EIIB_2/3"/>
</dbReference>
<evidence type="ECO:0000259" key="7">
    <source>
        <dbReference type="PROSITE" id="PS51099"/>
    </source>
</evidence>
<feature type="domain" description="PTS EIIB type-2" evidence="7">
    <location>
        <begin position="1"/>
        <end position="99"/>
    </location>
</feature>
<gene>
    <name evidence="8" type="ORF">SAMN02745191_2229</name>
</gene>
<dbReference type="AlphaFoldDB" id="A0A1T4PX95"/>
<evidence type="ECO:0000256" key="3">
    <source>
        <dbReference type="ARBA" id="ARBA00022597"/>
    </source>
</evidence>
<dbReference type="CDD" id="cd05569">
    <property type="entry name" value="PTS_IIB_fructose"/>
    <property type="match status" value="1"/>
</dbReference>
<dbReference type="RefSeq" id="WP_078712620.1">
    <property type="nucleotide sequence ID" value="NZ_FUWY01000007.1"/>
</dbReference>
<keyword evidence="1" id="KW-0813">Transport</keyword>
<keyword evidence="4" id="KW-0808">Transferase</keyword>
<evidence type="ECO:0000256" key="6">
    <source>
        <dbReference type="ARBA" id="ARBA00022777"/>
    </source>
</evidence>
<accession>A0A1T4PX95</accession>
<dbReference type="Proteomes" id="UP000243297">
    <property type="component" value="Unassembled WGS sequence"/>
</dbReference>
<organism evidence="8 9">
    <name type="scientific">Anaerorhabdus furcosa</name>
    <dbReference type="NCBI Taxonomy" id="118967"/>
    <lineage>
        <taxon>Bacteria</taxon>
        <taxon>Bacillati</taxon>
        <taxon>Bacillota</taxon>
        <taxon>Erysipelotrichia</taxon>
        <taxon>Erysipelotrichales</taxon>
        <taxon>Erysipelotrichaceae</taxon>
        <taxon>Anaerorhabdus</taxon>
    </lineage>
</organism>
<keyword evidence="3" id="KW-0762">Sugar transport</keyword>
<dbReference type="InterPro" id="IPR050864">
    <property type="entry name" value="Bacterial_PTS_Sugar_Transport"/>
</dbReference>
<dbReference type="GO" id="GO:0009401">
    <property type="term" value="P:phosphoenolpyruvate-dependent sugar phosphotransferase system"/>
    <property type="evidence" value="ECO:0007669"/>
    <property type="project" value="UniProtKB-KW"/>
</dbReference>
<evidence type="ECO:0000313" key="8">
    <source>
        <dbReference type="EMBL" id="SJZ96132.1"/>
    </source>
</evidence>
<evidence type="ECO:0000256" key="1">
    <source>
        <dbReference type="ARBA" id="ARBA00022448"/>
    </source>
</evidence>
<evidence type="ECO:0000256" key="5">
    <source>
        <dbReference type="ARBA" id="ARBA00022683"/>
    </source>
</evidence>